<accession>A0A913XKX0</accession>
<dbReference type="InterPro" id="IPR027417">
    <property type="entry name" value="P-loop_NTPase"/>
</dbReference>
<dbReference type="OrthoDB" id="5988112at2759"/>
<comment type="similarity">
    <text evidence="1">Belongs to the helicase family. RecQ subfamily.</text>
</comment>
<evidence type="ECO:0000256" key="2">
    <source>
        <dbReference type="ARBA" id="ARBA00034617"/>
    </source>
</evidence>
<dbReference type="GO" id="GO:0005737">
    <property type="term" value="C:cytoplasm"/>
    <property type="evidence" value="ECO:0007669"/>
    <property type="project" value="TreeGrafter"/>
</dbReference>
<dbReference type="InterPro" id="IPR032284">
    <property type="entry name" value="RecQ_Zn-bd"/>
</dbReference>
<evidence type="ECO:0000256" key="1">
    <source>
        <dbReference type="ARBA" id="ARBA00005446"/>
    </source>
</evidence>
<dbReference type="GO" id="GO:0005634">
    <property type="term" value="C:nucleus"/>
    <property type="evidence" value="ECO:0007669"/>
    <property type="project" value="TreeGrafter"/>
</dbReference>
<reference evidence="5" key="1">
    <citation type="submission" date="2022-11" db="UniProtKB">
        <authorList>
            <consortium name="EnsemblMetazoa"/>
        </authorList>
    </citation>
    <scope>IDENTIFICATION</scope>
</reference>
<evidence type="ECO:0000256" key="3">
    <source>
        <dbReference type="ARBA" id="ARBA00034808"/>
    </source>
</evidence>
<dbReference type="PANTHER" id="PTHR13710">
    <property type="entry name" value="DNA HELICASE RECQ FAMILY MEMBER"/>
    <property type="match status" value="1"/>
</dbReference>
<dbReference type="RefSeq" id="XP_020906021.1">
    <property type="nucleotide sequence ID" value="XM_021050362.1"/>
</dbReference>
<feature type="domain" description="Helicase C-terminal" evidence="4">
    <location>
        <begin position="40"/>
        <end position="184"/>
    </location>
</feature>
<proteinExistence type="inferred from homology"/>
<dbReference type="GO" id="GO:0009378">
    <property type="term" value="F:four-way junction helicase activity"/>
    <property type="evidence" value="ECO:0007669"/>
    <property type="project" value="TreeGrafter"/>
</dbReference>
<dbReference type="EnsemblMetazoa" id="XM_021050362.1">
    <property type="protein sequence ID" value="XP_020906021.1"/>
    <property type="gene ID" value="LOC110244166"/>
</dbReference>
<dbReference type="InterPro" id="IPR001650">
    <property type="entry name" value="Helicase_C-like"/>
</dbReference>
<dbReference type="GeneID" id="110244166"/>
<evidence type="ECO:0000259" key="4">
    <source>
        <dbReference type="PROSITE" id="PS51194"/>
    </source>
</evidence>
<organism evidence="5 6">
    <name type="scientific">Exaiptasia diaphana</name>
    <name type="common">Tropical sea anemone</name>
    <name type="synonym">Aiptasia pulchella</name>
    <dbReference type="NCBI Taxonomy" id="2652724"/>
    <lineage>
        <taxon>Eukaryota</taxon>
        <taxon>Metazoa</taxon>
        <taxon>Cnidaria</taxon>
        <taxon>Anthozoa</taxon>
        <taxon>Hexacorallia</taxon>
        <taxon>Actiniaria</taxon>
        <taxon>Aiptasiidae</taxon>
        <taxon>Exaiptasia</taxon>
    </lineage>
</organism>
<dbReference type="KEGG" id="epa:110244166"/>
<dbReference type="SUPFAM" id="SSF52540">
    <property type="entry name" value="P-loop containing nucleoside triphosphate hydrolases"/>
    <property type="match status" value="1"/>
</dbReference>
<comment type="catalytic activity">
    <reaction evidence="2">
        <text>Couples ATP hydrolysis with the unwinding of duplex DNA by translocating in the 3'-5' direction.</text>
        <dbReference type="EC" id="5.6.2.4"/>
    </reaction>
</comment>
<dbReference type="GO" id="GO:0043138">
    <property type="term" value="F:3'-5' DNA helicase activity"/>
    <property type="evidence" value="ECO:0007669"/>
    <property type="project" value="UniProtKB-EC"/>
</dbReference>
<keyword evidence="6" id="KW-1185">Reference proteome</keyword>
<evidence type="ECO:0000313" key="6">
    <source>
        <dbReference type="Proteomes" id="UP000887567"/>
    </source>
</evidence>
<protein>
    <recommendedName>
        <fullName evidence="3">DNA 3'-5' helicase</fullName>
        <ecNumber evidence="3">5.6.2.4</ecNumber>
    </recommendedName>
</protein>
<dbReference type="Proteomes" id="UP000887567">
    <property type="component" value="Unplaced"/>
</dbReference>
<dbReference type="AlphaFoldDB" id="A0A913XKX0"/>
<dbReference type="Pfam" id="PF00271">
    <property type="entry name" value="Helicase_C"/>
    <property type="match status" value="1"/>
</dbReference>
<dbReference type="SMART" id="SM00490">
    <property type="entry name" value="HELICc"/>
    <property type="match status" value="1"/>
</dbReference>
<dbReference type="PANTHER" id="PTHR13710:SF149">
    <property type="entry name" value="ATP-DEPENDENT DNA HELICASE TLH2"/>
    <property type="match status" value="1"/>
</dbReference>
<dbReference type="Pfam" id="PF16124">
    <property type="entry name" value="RecQ_Zn_bind"/>
    <property type="match status" value="1"/>
</dbReference>
<evidence type="ECO:0000313" key="5">
    <source>
        <dbReference type="EnsemblMetazoa" id="XP_020906021.1"/>
    </source>
</evidence>
<dbReference type="EC" id="5.6.2.4" evidence="3"/>
<dbReference type="Gene3D" id="3.40.50.300">
    <property type="entry name" value="P-loop containing nucleotide triphosphate hydrolases"/>
    <property type="match status" value="1"/>
</dbReference>
<dbReference type="GO" id="GO:0000724">
    <property type="term" value="P:double-strand break repair via homologous recombination"/>
    <property type="evidence" value="ECO:0007669"/>
    <property type="project" value="TreeGrafter"/>
</dbReference>
<dbReference type="PROSITE" id="PS51194">
    <property type="entry name" value="HELICASE_CTER"/>
    <property type="match status" value="1"/>
</dbReference>
<dbReference type="GO" id="GO:0005694">
    <property type="term" value="C:chromosome"/>
    <property type="evidence" value="ECO:0007669"/>
    <property type="project" value="TreeGrafter"/>
</dbReference>
<sequence>MATNEPRIGLFSRGFQAVVNSRAVLIRTIIRCFSGVLYDDIADFILDKEAECGIVYAVLPSEVAKIHSELLKRNINAVKYHGQLSEEVKASSISKWSNGIAKVMIANASFGMGIDRPDVRYVLHTHIPPSMDDYFQQCGRAGRDGSPALCHLYYSYSDKVSLYKLFSHNQENLEVQYANVLELIAFLENPIQCRHKAIMAYYGEVISSV</sequence>
<name>A0A913XKX0_EXADI</name>